<feature type="domain" description="NodB homology" evidence="1">
    <location>
        <begin position="52"/>
        <end position="239"/>
    </location>
</feature>
<name>A0ABM7T429_9CLOT</name>
<dbReference type="Proteomes" id="UP000824633">
    <property type="component" value="Chromosome"/>
</dbReference>
<protein>
    <submittedName>
        <fullName evidence="2">Polysaccharide deacetylase</fullName>
    </submittedName>
</protein>
<keyword evidence="3" id="KW-1185">Reference proteome</keyword>
<dbReference type="RefSeq" id="WP_224033110.1">
    <property type="nucleotide sequence ID" value="NZ_AP024849.1"/>
</dbReference>
<dbReference type="InterPro" id="IPR011330">
    <property type="entry name" value="Glyco_hydro/deAcase_b/a-brl"/>
</dbReference>
<sequence length="256" mass="29214">MKNKLKHIVFILGSTFLIISIFKLNMSAVSATSHIITDKKATSVEKSVSCGKKVYLTFDDGPSCKITNEILDILDKNEVKATFFLIGNKIEGNEDVVKRMYDKGNSIGLHSYTHNFDKIYCNEDAFIQEMIDCRNEINKTIGISPNIIRFPGGSSSRFSEKGIKVIHDNHFKLYDWNLDTTDGFNPRLSPDTLYRKAIKGSEKMYAITLLMHCTDMNENTSKALPKIIEYYKSQGYEFATITEDTPELYSRLRDKK</sequence>
<dbReference type="PROSITE" id="PS51677">
    <property type="entry name" value="NODB"/>
    <property type="match status" value="1"/>
</dbReference>
<proteinExistence type="predicted"/>
<dbReference type="SUPFAM" id="SSF88713">
    <property type="entry name" value="Glycoside hydrolase/deacetylase"/>
    <property type="match status" value="1"/>
</dbReference>
<dbReference type="Gene3D" id="3.20.20.370">
    <property type="entry name" value="Glycoside hydrolase/deacetylase"/>
    <property type="match status" value="1"/>
</dbReference>
<dbReference type="InterPro" id="IPR002509">
    <property type="entry name" value="NODB_dom"/>
</dbReference>
<accession>A0ABM7T429</accession>
<evidence type="ECO:0000313" key="3">
    <source>
        <dbReference type="Proteomes" id="UP000824633"/>
    </source>
</evidence>
<reference evidence="3" key="1">
    <citation type="submission" date="2021-07" db="EMBL/GenBank/DDBJ databases">
        <title>Complete genome sequencing of a Clostridium isolate.</title>
        <authorList>
            <person name="Ueki A."/>
            <person name="Tonouchi A."/>
        </authorList>
    </citation>
    <scope>NUCLEOTIDE SEQUENCE [LARGE SCALE GENOMIC DNA]</scope>
    <source>
        <strain evidence="3">C5S11</strain>
    </source>
</reference>
<dbReference type="CDD" id="cd10944">
    <property type="entry name" value="CE4_SmPgdA_like"/>
    <property type="match status" value="1"/>
</dbReference>
<dbReference type="Pfam" id="PF01522">
    <property type="entry name" value="Polysacc_deac_1"/>
    <property type="match status" value="1"/>
</dbReference>
<gene>
    <name evidence="2" type="ORF">psyc5s11_27630</name>
</gene>
<dbReference type="EMBL" id="AP024849">
    <property type="protein sequence ID" value="BCZ46696.1"/>
    <property type="molecule type" value="Genomic_DNA"/>
</dbReference>
<dbReference type="InterPro" id="IPR050248">
    <property type="entry name" value="Polysacc_deacetylase_ArnD"/>
</dbReference>
<dbReference type="PANTHER" id="PTHR10587">
    <property type="entry name" value="GLYCOSYL TRANSFERASE-RELATED"/>
    <property type="match status" value="1"/>
</dbReference>
<dbReference type="PANTHER" id="PTHR10587:SF125">
    <property type="entry name" value="POLYSACCHARIDE DEACETYLASE YHEN-RELATED"/>
    <property type="match status" value="1"/>
</dbReference>
<organism evidence="2 3">
    <name type="scientific">Clostridium gelidum</name>
    <dbReference type="NCBI Taxonomy" id="704125"/>
    <lineage>
        <taxon>Bacteria</taxon>
        <taxon>Bacillati</taxon>
        <taxon>Bacillota</taxon>
        <taxon>Clostridia</taxon>
        <taxon>Eubacteriales</taxon>
        <taxon>Clostridiaceae</taxon>
        <taxon>Clostridium</taxon>
    </lineage>
</organism>
<evidence type="ECO:0000259" key="1">
    <source>
        <dbReference type="PROSITE" id="PS51677"/>
    </source>
</evidence>
<evidence type="ECO:0000313" key="2">
    <source>
        <dbReference type="EMBL" id="BCZ46696.1"/>
    </source>
</evidence>